<evidence type="ECO:0000313" key="1">
    <source>
        <dbReference type="EMBL" id="KAJ7565722.1"/>
    </source>
</evidence>
<dbReference type="Proteomes" id="UP001162992">
    <property type="component" value="Chromosome 2"/>
</dbReference>
<comment type="caution">
    <text evidence="1">The sequence shown here is derived from an EMBL/GenBank/DDBJ whole genome shotgun (WGS) entry which is preliminary data.</text>
</comment>
<organism evidence="1 2">
    <name type="scientific">Diphasiastrum complanatum</name>
    <name type="common">Issler's clubmoss</name>
    <name type="synonym">Lycopodium complanatum</name>
    <dbReference type="NCBI Taxonomy" id="34168"/>
    <lineage>
        <taxon>Eukaryota</taxon>
        <taxon>Viridiplantae</taxon>
        <taxon>Streptophyta</taxon>
        <taxon>Embryophyta</taxon>
        <taxon>Tracheophyta</taxon>
        <taxon>Lycopodiopsida</taxon>
        <taxon>Lycopodiales</taxon>
        <taxon>Lycopodiaceae</taxon>
        <taxon>Lycopodioideae</taxon>
        <taxon>Diphasiastrum</taxon>
    </lineage>
</organism>
<evidence type="ECO:0000313" key="2">
    <source>
        <dbReference type="Proteomes" id="UP001162992"/>
    </source>
</evidence>
<dbReference type="EMBL" id="CM055093">
    <property type="protein sequence ID" value="KAJ7565722.1"/>
    <property type="molecule type" value="Genomic_DNA"/>
</dbReference>
<sequence>MKSACSMGRRWLHSSMWDGREILASNHVCCSGKRMSLANADGLRTFSNTQDVCIDCQRMHSSLNHEQSLPCSLESGGVSSSTHSHRQIYMSGPLDPTRKWIFGSVLDPRRRAIQDWNRTFLLSRAFGLAVDPLFLYLMALSREQLCLYVDGWFAVLVTILRCVIDVMHMWHIWVQLKLAFLCKESLVVGRGKLVWDARKVALNYVRSRGGFWFDIFTILPVLQITLWVFVPIMIRRGGQTTAIMTFVLLVFLFQFIPKVFHSVLLVRRMQHVTGYVFGTAWWGFALNLIAYFIAAHVAGACWYLLALQRVESCLHKHCEGTLGCDTKSLGCPAPLLYGSQFADNVARLSSLAEGSGLTSVCLQAGRGNFGYGIFAWAVPLVTTRNWLERILYPMFWGLMTLSSFGNALTPSNHMLEVVFAITVITCGLLLFTMLIGNIQVFLHSITAKNEEMHLKMRDLEWWMRRRQLPSRLRHRVRQYERQKWAALRGVNENLMIGDLPDGLRRDIKHHLCLDLVRQVPLFDQMDEIVLDTICDRVKPLLFIKGETVIRVGDPVLRMLFIVRGHWQSVHRVSNSQTSVFILGPGNFCGDELLSWCLRKPFVDRLPPSTATLTCLDSGEAFGLEAQDLKYVTDHFRYKFANEKLKRTARYYSSGWRTWAAVTIQLAWRRFKAQKAVHALACSSTNVNVPDDAITRNPALATSQNDRLRMYTAMFLSPKPQDHLE</sequence>
<keyword evidence="2" id="KW-1185">Reference proteome</keyword>
<name>A0ACC2EGV7_DIPCM</name>
<gene>
    <name evidence="1" type="ORF">O6H91_02G072400</name>
</gene>
<proteinExistence type="predicted"/>
<protein>
    <submittedName>
        <fullName evidence="1">Uncharacterized protein</fullName>
    </submittedName>
</protein>
<reference evidence="2" key="1">
    <citation type="journal article" date="2024" name="Proc. Natl. Acad. Sci. U.S.A.">
        <title>Extraordinary preservation of gene collinearity over three hundred million years revealed in homosporous lycophytes.</title>
        <authorList>
            <person name="Li C."/>
            <person name="Wickell D."/>
            <person name="Kuo L.Y."/>
            <person name="Chen X."/>
            <person name="Nie B."/>
            <person name="Liao X."/>
            <person name="Peng D."/>
            <person name="Ji J."/>
            <person name="Jenkins J."/>
            <person name="Williams M."/>
            <person name="Shu S."/>
            <person name="Plott C."/>
            <person name="Barry K."/>
            <person name="Rajasekar S."/>
            <person name="Grimwood J."/>
            <person name="Han X."/>
            <person name="Sun S."/>
            <person name="Hou Z."/>
            <person name="He W."/>
            <person name="Dai G."/>
            <person name="Sun C."/>
            <person name="Schmutz J."/>
            <person name="Leebens-Mack J.H."/>
            <person name="Li F.W."/>
            <person name="Wang L."/>
        </authorList>
    </citation>
    <scope>NUCLEOTIDE SEQUENCE [LARGE SCALE GENOMIC DNA]</scope>
    <source>
        <strain evidence="2">cv. PW_Plant_1</strain>
    </source>
</reference>
<accession>A0ACC2EGV7</accession>